<dbReference type="OrthoDB" id="6146582at2759"/>
<accession>A0A6J8D7K7</accession>
<dbReference type="EMBL" id="CACVKT020006742">
    <property type="protein sequence ID" value="CAC5403312.1"/>
    <property type="molecule type" value="Genomic_DNA"/>
</dbReference>
<keyword evidence="2" id="KW-1185">Reference proteome</keyword>
<dbReference type="PANTHER" id="PTHR36688:SF1">
    <property type="entry name" value="ENDONUCLEASE_EXONUCLEASE_PHOSPHATASE DOMAIN-CONTAINING PROTEIN"/>
    <property type="match status" value="1"/>
</dbReference>
<name>A0A6J8D7K7_MYTCO</name>
<evidence type="ECO:0000313" key="1">
    <source>
        <dbReference type="EMBL" id="CAC5403312.1"/>
    </source>
</evidence>
<reference evidence="1 2" key="1">
    <citation type="submission" date="2020-06" db="EMBL/GenBank/DDBJ databases">
        <authorList>
            <person name="Li R."/>
            <person name="Bekaert M."/>
        </authorList>
    </citation>
    <scope>NUCLEOTIDE SEQUENCE [LARGE SCALE GENOMIC DNA]</scope>
    <source>
        <strain evidence="2">wild</strain>
    </source>
</reference>
<dbReference type="InterPro" id="IPR052560">
    <property type="entry name" value="RdDP_mobile_element"/>
</dbReference>
<dbReference type="AlphaFoldDB" id="A0A6J8D7K7"/>
<dbReference type="Proteomes" id="UP000507470">
    <property type="component" value="Unassembled WGS sequence"/>
</dbReference>
<protein>
    <recommendedName>
        <fullName evidence="3">Endonuclease/exonuclease/phosphatase domain-containing protein</fullName>
    </recommendedName>
</protein>
<evidence type="ECO:0008006" key="3">
    <source>
        <dbReference type="Google" id="ProtNLM"/>
    </source>
</evidence>
<dbReference type="PANTHER" id="PTHR36688">
    <property type="entry name" value="ENDO/EXONUCLEASE/PHOSPHATASE DOMAIN-CONTAINING PROTEIN"/>
    <property type="match status" value="1"/>
</dbReference>
<organism evidence="1 2">
    <name type="scientific">Mytilus coruscus</name>
    <name type="common">Sea mussel</name>
    <dbReference type="NCBI Taxonomy" id="42192"/>
    <lineage>
        <taxon>Eukaryota</taxon>
        <taxon>Metazoa</taxon>
        <taxon>Spiralia</taxon>
        <taxon>Lophotrochozoa</taxon>
        <taxon>Mollusca</taxon>
        <taxon>Bivalvia</taxon>
        <taxon>Autobranchia</taxon>
        <taxon>Pteriomorphia</taxon>
        <taxon>Mytilida</taxon>
        <taxon>Mytiloidea</taxon>
        <taxon>Mytilidae</taxon>
        <taxon>Mytilinae</taxon>
        <taxon>Mytilus</taxon>
    </lineage>
</organism>
<sequence>MVGDFNSQSHSWGYNTIDKKGETIEDWQAFCTDDIHQNIRRKVCDQLGGSDNRLVILSIRGTTTHAHAQLPRWNYKKANWGKFETRANELTKDTVTEGKNINNVVNIFNASRVKAAKESKAATNVFANGYEAENNTNIPTSRKKEVRTEFGERQITPTHEIMQRDITMSEMKQSIRKLKKKKSQGPDDITNEMLQHLGNSSLNTLLDIFNLSWSQGQVPQCWEESIMMPILQKGKNK</sequence>
<evidence type="ECO:0000313" key="2">
    <source>
        <dbReference type="Proteomes" id="UP000507470"/>
    </source>
</evidence>
<gene>
    <name evidence="1" type="ORF">MCOR_37216</name>
</gene>
<proteinExistence type="predicted"/>